<dbReference type="PROSITE" id="PS00518">
    <property type="entry name" value="ZF_RING_1"/>
    <property type="match status" value="1"/>
</dbReference>
<reference evidence="17 18" key="1">
    <citation type="submission" date="2020-09" db="EMBL/GenBank/DDBJ databases">
        <authorList>
            <person name="Ashkenazy H."/>
        </authorList>
    </citation>
    <scope>NUCLEOTIDE SEQUENCE [LARGE SCALE GENOMIC DNA]</scope>
    <source>
        <strain evidence="18">cv. Cdm-0</strain>
    </source>
</reference>
<organism evidence="17 18">
    <name type="scientific">Arabidopsis thaliana</name>
    <name type="common">Mouse-ear cress</name>
    <dbReference type="NCBI Taxonomy" id="3702"/>
    <lineage>
        <taxon>Eukaryota</taxon>
        <taxon>Viridiplantae</taxon>
        <taxon>Streptophyta</taxon>
        <taxon>Embryophyta</taxon>
        <taxon>Tracheophyta</taxon>
        <taxon>Spermatophyta</taxon>
        <taxon>Magnoliopsida</taxon>
        <taxon>eudicotyledons</taxon>
        <taxon>Gunneridae</taxon>
        <taxon>Pentapetalae</taxon>
        <taxon>rosids</taxon>
        <taxon>malvids</taxon>
        <taxon>Brassicales</taxon>
        <taxon>Brassicaceae</taxon>
        <taxon>Camelineae</taxon>
        <taxon>Arabidopsis</taxon>
    </lineage>
</organism>
<dbReference type="GO" id="GO:0016567">
    <property type="term" value="P:protein ubiquitination"/>
    <property type="evidence" value="ECO:0007669"/>
    <property type="project" value="UniProtKB-UniPathway"/>
</dbReference>
<evidence type="ECO:0000313" key="17">
    <source>
        <dbReference type="EMBL" id="CAD5320074.1"/>
    </source>
</evidence>
<feature type="domain" description="RING-type" evidence="16">
    <location>
        <begin position="639"/>
        <end position="847"/>
    </location>
</feature>
<evidence type="ECO:0000256" key="9">
    <source>
        <dbReference type="ARBA" id="ARBA00022737"/>
    </source>
</evidence>
<dbReference type="Proteomes" id="UP000516314">
    <property type="component" value="Chromosome 2"/>
</dbReference>
<comment type="similarity">
    <text evidence="5">Belongs to the RBR family. Ariadne subfamily.</text>
</comment>
<evidence type="ECO:0000313" key="18">
    <source>
        <dbReference type="Proteomes" id="UP000516314"/>
    </source>
</evidence>
<feature type="compositionally biased region" description="Acidic residues" evidence="14">
    <location>
        <begin position="1"/>
        <end position="18"/>
    </location>
</feature>
<protein>
    <recommendedName>
        <fullName evidence="6">RBR-type E3 ubiquitin transferase</fullName>
        <ecNumber evidence="6">2.3.2.31</ecNumber>
    </recommendedName>
</protein>
<dbReference type="GO" id="GO:0061630">
    <property type="term" value="F:ubiquitin protein ligase activity"/>
    <property type="evidence" value="ECO:0007669"/>
    <property type="project" value="UniProtKB-EC"/>
</dbReference>
<dbReference type="InterPro" id="IPR013083">
    <property type="entry name" value="Znf_RING/FYVE/PHD"/>
</dbReference>
<dbReference type="GO" id="GO:0008270">
    <property type="term" value="F:zinc ion binding"/>
    <property type="evidence" value="ECO:0007669"/>
    <property type="project" value="UniProtKB-KW"/>
</dbReference>
<evidence type="ECO:0000259" key="16">
    <source>
        <dbReference type="PROSITE" id="PS51873"/>
    </source>
</evidence>
<comment type="function">
    <text evidence="3">Might act as an E3 ubiquitin-protein ligase, or as part of E3 complex, which accepts ubiquitin from specific E2 ubiquitin-conjugating enzymes and then transfers it to substrates.</text>
</comment>
<dbReference type="AlphaFoldDB" id="A0A7G2EGN0"/>
<evidence type="ECO:0000256" key="1">
    <source>
        <dbReference type="ARBA" id="ARBA00001798"/>
    </source>
</evidence>
<keyword evidence="9" id="KW-0677">Repeat</keyword>
<evidence type="ECO:0000256" key="13">
    <source>
        <dbReference type="PROSITE-ProRule" id="PRU00175"/>
    </source>
</evidence>
<evidence type="ECO:0000259" key="15">
    <source>
        <dbReference type="PROSITE" id="PS50089"/>
    </source>
</evidence>
<dbReference type="Gene3D" id="1.20.120.1750">
    <property type="match status" value="2"/>
</dbReference>
<sequence length="1058" mass="122582">MDYSDDDMIDNESGEENNSDGGGNESYNYNAAVDTIILSEKSYVIIKEEEILKLQRDDIERVSTILFLSQVEAIVLLLHYHWCVSKLEDEWFTDEERIRKTVGILKEPVVDVNGTEVDIQCGICFESYTRKEIARVSCGHPYCKTCWTGYITTKIEDGPGCLRVKCPEPSCYAVVGQDMIDEVTEKKDKDKYYRYFLRSYVEDGKKMKWCPSPGCEYAVEFGESSGYNVACLCSYRFCWNCSEDAHSPVDCETVSKWIFKNQDESENKNWILANSKPCPKCKRPIEKSHGCNHMTCSASCGHRFCWICGKSYSDHYACNNYVEDADHDKRTLLQSEIKRYTHYYVRWAENQSSRLKAMSDLEKFQSVQLKQLSDNQCKPKIDLQFIVDAWLQIIECRRVLKWTYAYGYYLDNLAKRPLFEYLQGEAETGLERLHHCAENELKQFFIKSEDPSDTFNAFRMKLTGLTKVTKTYFDNLVKALENGLADVTKSSEESADFLETQKLYDAYIRFLQPPVMDFSDDDMIDNKSGEENYSYGGGNESDDYNDVVDTIIPSEKSYVILKEEDILKLQRDDIERVSSILSLSQVEVIVLLLHYNWCVSKVEDEWFTDEERIRKAVGLLKEPVVDFNGGEKDKKCRKVNIQCGICFESYTREEIARVSCGHPYCKTCWAGYITTKIEDGPGCLRVKCPEPSCSAAVGKDMIEDVTETKVNEKYSRYILRSYVEDGKKIKWCPSPGCGYAVEFGVNGSSSYDVSCLCSYRFCWNCSEDAHSPVDCDTVSKWIFKNQDESENKNWMLANSKPCPECKRPIEKNDGCNHMTCSAPCGHEFCWICLKAYRRHSGACNRFVVEQAESKRALLQSEIKRYTHYYVRWAENQSSRLKAMRDLEKLQSVQLKELSDNQCTSETQLQFTVDAWLQIIECRRVLKWTYAYGYYLQDLPKRKFFEYLQGEAESGLERLHHCAENELKQFFIKSEDPSDTFNAFRMKLTGLTTVTKTYFENLVKALENGLADVTHNEFPPDNETKSTQEKYEEYQDYEDDFLETQRLYDEALLSGCYYD</sequence>
<evidence type="ECO:0000256" key="2">
    <source>
        <dbReference type="ARBA" id="ARBA00001947"/>
    </source>
</evidence>
<evidence type="ECO:0000256" key="8">
    <source>
        <dbReference type="ARBA" id="ARBA00022723"/>
    </source>
</evidence>
<dbReference type="SMART" id="SM00647">
    <property type="entry name" value="IBR"/>
    <property type="match status" value="4"/>
</dbReference>
<dbReference type="FunFam" id="1.20.120.1750:FF:000027">
    <property type="entry name" value="RBR-type E3 ubiquitin transferase"/>
    <property type="match status" value="2"/>
</dbReference>
<comment type="catalytic activity">
    <reaction evidence="1">
        <text>[E2 ubiquitin-conjugating enzyme]-S-ubiquitinyl-L-cysteine + [acceptor protein]-L-lysine = [E2 ubiquitin-conjugating enzyme]-L-cysteine + [acceptor protein]-N(6)-ubiquitinyl-L-lysine.</text>
        <dbReference type="EC" id="2.3.2.31"/>
    </reaction>
</comment>
<dbReference type="Gene3D" id="3.30.40.10">
    <property type="entry name" value="Zinc/RING finger domain, C3HC4 (zinc finger)"/>
    <property type="match status" value="2"/>
</dbReference>
<gene>
    <name evidence="17" type="ORF">AT9943_LOCUS8222</name>
</gene>
<dbReference type="InterPro" id="IPR044066">
    <property type="entry name" value="TRIAD_supradom"/>
</dbReference>
<dbReference type="PROSITE" id="PS50089">
    <property type="entry name" value="ZF_RING_2"/>
    <property type="match status" value="2"/>
</dbReference>
<evidence type="ECO:0000256" key="10">
    <source>
        <dbReference type="ARBA" id="ARBA00022771"/>
    </source>
</evidence>
<keyword evidence="7" id="KW-0808">Transferase</keyword>
<dbReference type="CDD" id="cd20346">
    <property type="entry name" value="BRcat_RBR_ANKIB1"/>
    <property type="match status" value="2"/>
</dbReference>
<keyword evidence="12" id="KW-0862">Zinc</keyword>
<keyword evidence="10 13" id="KW-0863">Zinc-finger</keyword>
<evidence type="ECO:0000256" key="4">
    <source>
        <dbReference type="ARBA" id="ARBA00004906"/>
    </source>
</evidence>
<evidence type="ECO:0000256" key="7">
    <source>
        <dbReference type="ARBA" id="ARBA00022679"/>
    </source>
</evidence>
<dbReference type="EMBL" id="LR881467">
    <property type="protein sequence ID" value="CAD5320074.1"/>
    <property type="molecule type" value="Genomic_DNA"/>
</dbReference>
<proteinExistence type="inferred from homology"/>
<dbReference type="InterPro" id="IPR031127">
    <property type="entry name" value="E3_UB_ligase_RBR"/>
</dbReference>
<evidence type="ECO:0000256" key="6">
    <source>
        <dbReference type="ARBA" id="ARBA00012251"/>
    </source>
</evidence>
<evidence type="ECO:0000256" key="12">
    <source>
        <dbReference type="ARBA" id="ARBA00022833"/>
    </source>
</evidence>
<dbReference type="SMART" id="SM00184">
    <property type="entry name" value="RING"/>
    <property type="match status" value="3"/>
</dbReference>
<dbReference type="UniPathway" id="UPA00143"/>
<dbReference type="Pfam" id="PF22191">
    <property type="entry name" value="IBR_1"/>
    <property type="match status" value="2"/>
</dbReference>
<feature type="domain" description="RING-type" evidence="15">
    <location>
        <begin position="121"/>
        <end position="167"/>
    </location>
</feature>
<dbReference type="PROSITE" id="PS51873">
    <property type="entry name" value="TRIAD"/>
    <property type="match status" value="2"/>
</dbReference>
<dbReference type="PANTHER" id="PTHR11685">
    <property type="entry name" value="RBR FAMILY RING FINGER AND IBR DOMAIN-CONTAINING"/>
    <property type="match status" value="1"/>
</dbReference>
<dbReference type="EC" id="2.3.2.31" evidence="6"/>
<comment type="cofactor">
    <cofactor evidence="2">
        <name>Zn(2+)</name>
        <dbReference type="ChEBI" id="CHEBI:29105"/>
    </cofactor>
</comment>
<keyword evidence="11" id="KW-0833">Ubl conjugation pathway</keyword>
<accession>A0A7G2EGN0</accession>
<feature type="region of interest" description="Disordered" evidence="14">
    <location>
        <begin position="1"/>
        <end position="26"/>
    </location>
</feature>
<dbReference type="CDD" id="cd23141">
    <property type="entry name" value="RING-HC_ARI6-like"/>
    <property type="match status" value="2"/>
</dbReference>
<evidence type="ECO:0000256" key="3">
    <source>
        <dbReference type="ARBA" id="ARBA00003976"/>
    </source>
</evidence>
<comment type="pathway">
    <text evidence="4">Protein modification; protein ubiquitination.</text>
</comment>
<dbReference type="SUPFAM" id="SSF57850">
    <property type="entry name" value="RING/U-box"/>
    <property type="match status" value="6"/>
</dbReference>
<dbReference type="FunFam" id="3.30.40.10:FF:000019">
    <property type="entry name" value="RBR-type E3 ubiquitin transferase"/>
    <property type="match status" value="2"/>
</dbReference>
<evidence type="ECO:0000256" key="5">
    <source>
        <dbReference type="ARBA" id="ARBA00005884"/>
    </source>
</evidence>
<dbReference type="Pfam" id="PF01485">
    <property type="entry name" value="IBR"/>
    <property type="match status" value="2"/>
</dbReference>
<dbReference type="InterPro" id="IPR001841">
    <property type="entry name" value="Znf_RING"/>
</dbReference>
<feature type="domain" description="RING-type" evidence="15">
    <location>
        <begin position="643"/>
        <end position="689"/>
    </location>
</feature>
<dbReference type="InterPro" id="IPR017907">
    <property type="entry name" value="Znf_RING_CS"/>
</dbReference>
<feature type="domain" description="RING-type" evidence="16">
    <location>
        <begin position="117"/>
        <end position="322"/>
    </location>
</feature>
<evidence type="ECO:0000256" key="14">
    <source>
        <dbReference type="SAM" id="MobiDB-lite"/>
    </source>
</evidence>
<name>A0A7G2EGN0_ARATH</name>
<evidence type="ECO:0000256" key="11">
    <source>
        <dbReference type="ARBA" id="ARBA00022786"/>
    </source>
</evidence>
<keyword evidence="8" id="KW-0479">Metal-binding</keyword>
<dbReference type="InterPro" id="IPR002867">
    <property type="entry name" value="IBR_dom"/>
</dbReference>